<dbReference type="GO" id="GO:0043565">
    <property type="term" value="F:sequence-specific DNA binding"/>
    <property type="evidence" value="ECO:0007669"/>
    <property type="project" value="TreeGrafter"/>
</dbReference>
<dbReference type="EMBL" id="JAODUP010000061">
    <property type="protein sequence ID" value="KAK2164596.1"/>
    <property type="molecule type" value="Genomic_DNA"/>
</dbReference>
<keyword evidence="2" id="KW-0539">Nucleus</keyword>
<keyword evidence="5" id="KW-1185">Reference proteome</keyword>
<gene>
    <name evidence="4" type="ORF">LSH36_61g04013</name>
</gene>
<protein>
    <submittedName>
        <fullName evidence="4">Uncharacterized protein</fullName>
    </submittedName>
</protein>
<dbReference type="GO" id="GO:0006357">
    <property type="term" value="P:regulation of transcription by RNA polymerase II"/>
    <property type="evidence" value="ECO:0007669"/>
    <property type="project" value="TreeGrafter"/>
</dbReference>
<dbReference type="Pfam" id="PF02312">
    <property type="entry name" value="CBF_beta"/>
    <property type="match status" value="1"/>
</dbReference>
<dbReference type="PANTHER" id="PTHR10276:SF3">
    <property type="entry name" value="CORE-BINDING FACTOR SUBUNIT BETA"/>
    <property type="match status" value="1"/>
</dbReference>
<dbReference type="InterPro" id="IPR003417">
    <property type="entry name" value="CBF_beta"/>
</dbReference>
<comment type="similarity">
    <text evidence="3">Belongs to the CBF-beta family.</text>
</comment>
<reference evidence="4" key="1">
    <citation type="journal article" date="2023" name="Mol. Biol. Evol.">
        <title>Third-Generation Sequencing Reveals the Adaptive Role of the Epigenome in Three Deep-Sea Polychaetes.</title>
        <authorList>
            <person name="Perez M."/>
            <person name="Aroh O."/>
            <person name="Sun Y."/>
            <person name="Lan Y."/>
            <person name="Juniper S.K."/>
            <person name="Young C.R."/>
            <person name="Angers B."/>
            <person name="Qian P.Y."/>
        </authorList>
    </citation>
    <scope>NUCLEOTIDE SEQUENCE</scope>
    <source>
        <strain evidence="4">P08H-3</strain>
    </source>
</reference>
<evidence type="ECO:0000256" key="2">
    <source>
        <dbReference type="ARBA" id="ARBA00023242"/>
    </source>
</evidence>
<dbReference type="Proteomes" id="UP001208570">
    <property type="component" value="Unassembled WGS sequence"/>
</dbReference>
<organism evidence="4 5">
    <name type="scientific">Paralvinella palmiformis</name>
    <dbReference type="NCBI Taxonomy" id="53620"/>
    <lineage>
        <taxon>Eukaryota</taxon>
        <taxon>Metazoa</taxon>
        <taxon>Spiralia</taxon>
        <taxon>Lophotrochozoa</taxon>
        <taxon>Annelida</taxon>
        <taxon>Polychaeta</taxon>
        <taxon>Sedentaria</taxon>
        <taxon>Canalipalpata</taxon>
        <taxon>Terebellida</taxon>
        <taxon>Terebelliformia</taxon>
        <taxon>Alvinellidae</taxon>
        <taxon>Paralvinella</taxon>
    </lineage>
</organism>
<evidence type="ECO:0000256" key="1">
    <source>
        <dbReference type="ARBA" id="ARBA00004123"/>
    </source>
</evidence>
<evidence type="ECO:0000313" key="5">
    <source>
        <dbReference type="Proteomes" id="UP001208570"/>
    </source>
</evidence>
<comment type="subcellular location">
    <subcellularLocation>
        <location evidence="1">Nucleus</location>
    </subcellularLocation>
</comment>
<dbReference type="InterPro" id="IPR036552">
    <property type="entry name" value="CBF_bsu_sf"/>
</dbReference>
<dbReference type="AlphaFoldDB" id="A0AAD9K466"/>
<comment type="caution">
    <text evidence="4">The sequence shown here is derived from an EMBL/GenBank/DDBJ whole genome shotgun (WGS) entry which is preliminary data.</text>
</comment>
<dbReference type="SUPFAM" id="SSF50723">
    <property type="entry name" value="Core binding factor beta, CBF"/>
    <property type="match status" value="1"/>
</dbReference>
<dbReference type="GO" id="GO:0016513">
    <property type="term" value="C:core-binding factor complex"/>
    <property type="evidence" value="ECO:0007669"/>
    <property type="project" value="TreeGrafter"/>
</dbReference>
<proteinExistence type="inferred from homology"/>
<accession>A0AAD9K466</accession>
<dbReference type="Gene3D" id="2.40.250.10">
    <property type="entry name" value="Core binding factor, beta subunit"/>
    <property type="match status" value="1"/>
</dbReference>
<evidence type="ECO:0000313" key="4">
    <source>
        <dbReference type="EMBL" id="KAK2164596.1"/>
    </source>
</evidence>
<evidence type="ECO:0000256" key="3">
    <source>
        <dbReference type="ARBA" id="ARBA00025734"/>
    </source>
</evidence>
<sequence length="239" mass="26464">MLAVVANAFCCQLPLSLTTMPRVVPDQREKFENDELFRKLSRESEVRYTGYRDRPLSERQQRFYEDCRNGHADVAFVGSGTNFQLSFLCNPWSEHTEDKRPTEEYVNFNKEPGKFCHEELIVQSPSGSSVLGSGVKGQVADQWSMLILLLTSWTPGTSHSVRSARGPSPTHTRHSGCPQIRGHLHLQIKRPLSVDLFVSGADSVIVPGLSSALLVLAATMDPSAITQPSLVDAPDSKLI</sequence>
<dbReference type="GO" id="GO:0003713">
    <property type="term" value="F:transcription coactivator activity"/>
    <property type="evidence" value="ECO:0007669"/>
    <property type="project" value="InterPro"/>
</dbReference>
<dbReference type="PANTHER" id="PTHR10276">
    <property type="entry name" value="CORE-BINDING FACTOR, BETA SUBUNIT"/>
    <property type="match status" value="1"/>
</dbReference>
<name>A0AAD9K466_9ANNE</name>